<dbReference type="SUPFAM" id="SSF56281">
    <property type="entry name" value="Metallo-hydrolase/oxidoreductase"/>
    <property type="match status" value="1"/>
</dbReference>
<dbReference type="PANTHER" id="PTHR42978:SF6">
    <property type="entry name" value="QUORUM-QUENCHING LACTONASE YTNP-RELATED"/>
    <property type="match status" value="1"/>
</dbReference>
<protein>
    <submittedName>
        <fullName evidence="6">Glyoxylase-like metal-dependent hydrolase (Beta-lactamase superfamily II)</fullName>
    </submittedName>
</protein>
<keyword evidence="2" id="KW-0479">Metal-binding</keyword>
<evidence type="ECO:0000256" key="4">
    <source>
        <dbReference type="ARBA" id="ARBA00022833"/>
    </source>
</evidence>
<evidence type="ECO:0000256" key="1">
    <source>
        <dbReference type="ARBA" id="ARBA00007749"/>
    </source>
</evidence>
<accession>A0A7W5VK19</accession>
<dbReference type="Pfam" id="PF00753">
    <property type="entry name" value="Lactamase_B"/>
    <property type="match status" value="1"/>
</dbReference>
<dbReference type="GeneID" id="95391506"/>
<keyword evidence="3 6" id="KW-0378">Hydrolase</keyword>
<dbReference type="Proteomes" id="UP000579945">
    <property type="component" value="Unassembled WGS sequence"/>
</dbReference>
<dbReference type="InterPro" id="IPR051013">
    <property type="entry name" value="MBL_superfamily_lactonases"/>
</dbReference>
<dbReference type="InterPro" id="IPR001279">
    <property type="entry name" value="Metallo-B-lactamas"/>
</dbReference>
<comment type="caution">
    <text evidence="6">The sequence shown here is derived from an EMBL/GenBank/DDBJ whole genome shotgun (WGS) entry which is preliminary data.</text>
</comment>
<evidence type="ECO:0000313" key="6">
    <source>
        <dbReference type="EMBL" id="MBB3729317.1"/>
    </source>
</evidence>
<keyword evidence="7" id="KW-1185">Reference proteome</keyword>
<comment type="similarity">
    <text evidence="1">Belongs to the metallo-beta-lactamase superfamily.</text>
</comment>
<sequence length="237" mass="25305">MPHKPRKVADVEITPLCDAVGPMGPSLRLPFLETFLGAEVDEGEWILHFHCFLIRDGKGHVTLVDTGIGPTSTWAPAPGRLQSELAAAGVAPADVGTVIITHLHSDHAGGTFLDGAPVFANARHVVQRAELVGNGFLDPVKELLHVVDGDEEVAPGVVVRLTPGHTPGHQSVEVGEFTMVGDVLHHPVQLADPSVRYVYDDDSDLAVKTRMELVGRLRAQGALLGTSHFPEPFVELG</sequence>
<dbReference type="GO" id="GO:0046872">
    <property type="term" value="F:metal ion binding"/>
    <property type="evidence" value="ECO:0007669"/>
    <property type="project" value="UniProtKB-KW"/>
</dbReference>
<organism evidence="6 7">
    <name type="scientific">Nonomuraea dietziae</name>
    <dbReference type="NCBI Taxonomy" id="65515"/>
    <lineage>
        <taxon>Bacteria</taxon>
        <taxon>Bacillati</taxon>
        <taxon>Actinomycetota</taxon>
        <taxon>Actinomycetes</taxon>
        <taxon>Streptosporangiales</taxon>
        <taxon>Streptosporangiaceae</taxon>
        <taxon>Nonomuraea</taxon>
    </lineage>
</organism>
<name>A0A7W5VK19_9ACTN</name>
<evidence type="ECO:0000313" key="7">
    <source>
        <dbReference type="Proteomes" id="UP000579945"/>
    </source>
</evidence>
<evidence type="ECO:0000256" key="3">
    <source>
        <dbReference type="ARBA" id="ARBA00022801"/>
    </source>
</evidence>
<dbReference type="RefSeq" id="WP_246452074.1">
    <property type="nucleotide sequence ID" value="NZ_JACIBV010000001.1"/>
</dbReference>
<dbReference type="GO" id="GO:0016787">
    <property type="term" value="F:hydrolase activity"/>
    <property type="evidence" value="ECO:0007669"/>
    <property type="project" value="UniProtKB-KW"/>
</dbReference>
<reference evidence="6 7" key="1">
    <citation type="submission" date="2020-08" db="EMBL/GenBank/DDBJ databases">
        <title>Sequencing the genomes of 1000 actinobacteria strains.</title>
        <authorList>
            <person name="Klenk H.-P."/>
        </authorList>
    </citation>
    <scope>NUCLEOTIDE SEQUENCE [LARGE SCALE GENOMIC DNA]</scope>
    <source>
        <strain evidence="6 7">DSM 44320</strain>
    </source>
</reference>
<keyword evidence="4" id="KW-0862">Zinc</keyword>
<dbReference type="AlphaFoldDB" id="A0A7W5VK19"/>
<gene>
    <name evidence="6" type="ORF">FHR33_005177</name>
</gene>
<dbReference type="SMART" id="SM00849">
    <property type="entry name" value="Lactamase_B"/>
    <property type="match status" value="1"/>
</dbReference>
<dbReference type="EMBL" id="JACIBV010000001">
    <property type="protein sequence ID" value="MBB3729317.1"/>
    <property type="molecule type" value="Genomic_DNA"/>
</dbReference>
<evidence type="ECO:0000259" key="5">
    <source>
        <dbReference type="SMART" id="SM00849"/>
    </source>
</evidence>
<dbReference type="PANTHER" id="PTHR42978">
    <property type="entry name" value="QUORUM-QUENCHING LACTONASE YTNP-RELATED-RELATED"/>
    <property type="match status" value="1"/>
</dbReference>
<dbReference type="InterPro" id="IPR036866">
    <property type="entry name" value="RibonucZ/Hydroxyglut_hydro"/>
</dbReference>
<proteinExistence type="inferred from homology"/>
<evidence type="ECO:0000256" key="2">
    <source>
        <dbReference type="ARBA" id="ARBA00022723"/>
    </source>
</evidence>
<dbReference type="Gene3D" id="3.60.15.10">
    <property type="entry name" value="Ribonuclease Z/Hydroxyacylglutathione hydrolase-like"/>
    <property type="match status" value="1"/>
</dbReference>
<feature type="domain" description="Metallo-beta-lactamase" evidence="5">
    <location>
        <begin position="48"/>
        <end position="228"/>
    </location>
</feature>